<keyword evidence="2" id="KW-1185">Reference proteome</keyword>
<evidence type="ECO:0000313" key="1">
    <source>
        <dbReference type="EMBL" id="KAF2088636.1"/>
    </source>
</evidence>
<sequence>MDIQYYELSVSPDPTVSTLLRLGAMSCKRFKESGAAAPVESPAHHATTEPDDEDVVNTMDILYRALGLPKDSWITPSTGYCVAVAKEHAPSGLDWRALVSPAHRPSTPTAATMFRASASWRASSTRRQPKAPVATAGSHSVLLLSKPKFLARAGLEQ</sequence>
<proteinExistence type="predicted"/>
<accession>A0A9P4M001</accession>
<reference evidence="1" key="1">
    <citation type="journal article" date="2020" name="Stud. Mycol.">
        <title>101 Dothideomycetes genomes: a test case for predicting lifestyles and emergence of pathogens.</title>
        <authorList>
            <person name="Haridas S."/>
            <person name="Albert R."/>
            <person name="Binder M."/>
            <person name="Bloem J."/>
            <person name="Labutti K."/>
            <person name="Salamov A."/>
            <person name="Andreopoulos B."/>
            <person name="Baker S."/>
            <person name="Barry K."/>
            <person name="Bills G."/>
            <person name="Bluhm B."/>
            <person name="Cannon C."/>
            <person name="Castanera R."/>
            <person name="Culley D."/>
            <person name="Daum C."/>
            <person name="Ezra D."/>
            <person name="Gonzalez J."/>
            <person name="Henrissat B."/>
            <person name="Kuo A."/>
            <person name="Liang C."/>
            <person name="Lipzen A."/>
            <person name="Lutzoni F."/>
            <person name="Magnuson J."/>
            <person name="Mondo S."/>
            <person name="Nolan M."/>
            <person name="Ohm R."/>
            <person name="Pangilinan J."/>
            <person name="Park H.-J."/>
            <person name="Ramirez L."/>
            <person name="Alfaro M."/>
            <person name="Sun H."/>
            <person name="Tritt A."/>
            <person name="Yoshinaga Y."/>
            <person name="Zwiers L.-H."/>
            <person name="Turgeon B."/>
            <person name="Goodwin S."/>
            <person name="Spatafora J."/>
            <person name="Crous P."/>
            <person name="Grigoriev I."/>
        </authorList>
    </citation>
    <scope>NUCLEOTIDE SEQUENCE</scope>
    <source>
        <strain evidence="1">CBS 121410</strain>
    </source>
</reference>
<protein>
    <submittedName>
        <fullName evidence="1">Uncharacterized protein</fullName>
    </submittedName>
</protein>
<dbReference type="AlphaFoldDB" id="A0A9P4M001"/>
<evidence type="ECO:0000313" key="2">
    <source>
        <dbReference type="Proteomes" id="UP000799776"/>
    </source>
</evidence>
<comment type="caution">
    <text evidence="1">The sequence shown here is derived from an EMBL/GenBank/DDBJ whole genome shotgun (WGS) entry which is preliminary data.</text>
</comment>
<organism evidence="1 2">
    <name type="scientific">Saccharata proteae CBS 121410</name>
    <dbReference type="NCBI Taxonomy" id="1314787"/>
    <lineage>
        <taxon>Eukaryota</taxon>
        <taxon>Fungi</taxon>
        <taxon>Dikarya</taxon>
        <taxon>Ascomycota</taxon>
        <taxon>Pezizomycotina</taxon>
        <taxon>Dothideomycetes</taxon>
        <taxon>Dothideomycetes incertae sedis</taxon>
        <taxon>Botryosphaeriales</taxon>
        <taxon>Saccharataceae</taxon>
        <taxon>Saccharata</taxon>
    </lineage>
</organism>
<dbReference type="Proteomes" id="UP000799776">
    <property type="component" value="Unassembled WGS sequence"/>
</dbReference>
<gene>
    <name evidence="1" type="ORF">K490DRAFT_56029</name>
</gene>
<dbReference type="EMBL" id="ML978716">
    <property type="protein sequence ID" value="KAF2088636.1"/>
    <property type="molecule type" value="Genomic_DNA"/>
</dbReference>
<name>A0A9P4M001_9PEZI</name>